<proteinExistence type="predicted"/>
<evidence type="ECO:0000313" key="1">
    <source>
        <dbReference type="EMBL" id="GAA1656883.1"/>
    </source>
</evidence>
<sequence>MVLDPIEMSLTDESVGELTADVLSPEEQLIAAEDEADAAATALSIVGMLSPLQRLLVPHLENAEEVRRLVGCGRSQAYHQMRCLKERLAELVGEGDDVRAVGLEVIRLCGVIEVK</sequence>
<dbReference type="EMBL" id="BAAANY010000001">
    <property type="protein sequence ID" value="GAA1656883.1"/>
    <property type="molecule type" value="Genomic_DNA"/>
</dbReference>
<protein>
    <submittedName>
        <fullName evidence="1">Uncharacterized protein</fullName>
    </submittedName>
</protein>
<gene>
    <name evidence="1" type="ORF">GCM10009765_02940</name>
</gene>
<dbReference type="Proteomes" id="UP001500618">
    <property type="component" value="Unassembled WGS sequence"/>
</dbReference>
<reference evidence="2" key="1">
    <citation type="journal article" date="2019" name="Int. J. Syst. Evol. Microbiol.">
        <title>The Global Catalogue of Microorganisms (GCM) 10K type strain sequencing project: providing services to taxonomists for standard genome sequencing and annotation.</title>
        <authorList>
            <consortium name="The Broad Institute Genomics Platform"/>
            <consortium name="The Broad Institute Genome Sequencing Center for Infectious Disease"/>
            <person name="Wu L."/>
            <person name="Ma J."/>
        </authorList>
    </citation>
    <scope>NUCLEOTIDE SEQUENCE [LARGE SCALE GENOMIC DNA]</scope>
    <source>
        <strain evidence="2">JCM 14718</strain>
    </source>
</reference>
<name>A0ABP4RNA9_9ACTN</name>
<comment type="caution">
    <text evidence="1">The sequence shown here is derived from an EMBL/GenBank/DDBJ whole genome shotgun (WGS) entry which is preliminary data.</text>
</comment>
<evidence type="ECO:0000313" key="2">
    <source>
        <dbReference type="Proteomes" id="UP001500618"/>
    </source>
</evidence>
<accession>A0ABP4RNA9</accession>
<organism evidence="1 2">
    <name type="scientific">Fodinicola feengrottensis</name>
    <dbReference type="NCBI Taxonomy" id="435914"/>
    <lineage>
        <taxon>Bacteria</taxon>
        <taxon>Bacillati</taxon>
        <taxon>Actinomycetota</taxon>
        <taxon>Actinomycetes</taxon>
        <taxon>Mycobacteriales</taxon>
        <taxon>Fodinicola</taxon>
    </lineage>
</organism>
<keyword evidence="2" id="KW-1185">Reference proteome</keyword>